<dbReference type="PROSITE" id="PS01035">
    <property type="entry name" value="PTS_EIIB_TYPE_1_CYS"/>
    <property type="match status" value="1"/>
</dbReference>
<dbReference type="PANTHER" id="PTHR30175">
    <property type="entry name" value="PHOSPHOTRANSFERASE SYSTEM TRANSPORT PROTEIN"/>
    <property type="match status" value="1"/>
</dbReference>
<evidence type="ECO:0000256" key="8">
    <source>
        <dbReference type="ARBA" id="ARBA00022777"/>
    </source>
</evidence>
<dbReference type="NCBIfam" id="TIGR01995">
    <property type="entry name" value="PTS-II-ABC-beta"/>
    <property type="match status" value="1"/>
</dbReference>
<dbReference type="InterPro" id="IPR003352">
    <property type="entry name" value="PTS_EIIC"/>
</dbReference>
<evidence type="ECO:0000259" key="19">
    <source>
        <dbReference type="PROSITE" id="PS51098"/>
    </source>
</evidence>
<dbReference type="AlphaFoldDB" id="A0A1H0ZSL0"/>
<evidence type="ECO:0000256" key="14">
    <source>
        <dbReference type="ARBA" id="ARBA00074554"/>
    </source>
</evidence>
<feature type="active site" description="Phosphocysteine intermediate; for EIIB activity" evidence="16">
    <location>
        <position position="26"/>
    </location>
</feature>
<dbReference type="Pfam" id="PF00367">
    <property type="entry name" value="PTS_EIIB"/>
    <property type="match status" value="1"/>
</dbReference>
<feature type="transmembrane region" description="Helical" evidence="17">
    <location>
        <begin position="171"/>
        <end position="193"/>
    </location>
</feature>
<dbReference type="GO" id="GO:0015771">
    <property type="term" value="P:trehalose transport"/>
    <property type="evidence" value="ECO:0007669"/>
    <property type="project" value="TreeGrafter"/>
</dbReference>
<feature type="domain" description="PTS EIIB type-1" evidence="19">
    <location>
        <begin position="4"/>
        <end position="85"/>
    </location>
</feature>
<dbReference type="InterPro" id="IPR050558">
    <property type="entry name" value="PTS_Sugar-Specific_Components"/>
</dbReference>
<comment type="function">
    <text evidence="12">The phosphoenolpyruvate-dependent sugar phosphotransferase system (sugar PTS), a major carbohydrate active transport system, catalyzes the phosphorylation of incoming sugar substrates concomitantly with their translocation across the cell membrane. This system is involved in sucrose transport.</text>
</comment>
<comment type="subcellular location">
    <subcellularLocation>
        <location evidence="1">Cell membrane</location>
        <topology evidence="1">Multi-pass membrane protein</topology>
    </subcellularLocation>
</comment>
<keyword evidence="7 17" id="KW-0812">Transmembrane</keyword>
<sequence length="616" mass="66201">MSVQELAQAILNLVGGSQNVSNLEHCSTRLRFNLVDDSKADLEALKKLSGVLGVVQNVQTQIIIGNSVVEVYNELEHLLADGPKANADNKKGQSIGTRILDFVFSIFQPLIPAIAGGGILKSFLMLFALLGWLDKSTQTYQILTFIGDAPLRFLPLLVAVTTAKKMKVNQLVALSAVACLLTPDLTTVLGEGAKLFGIGLTNVNYAYQVFPAILAVLVYAHLERFFTKVTPKVVRSFFVPMFSLLIVVPLTLFVLGPLGFTFGQGFAAVIMFMFAKFGWIAVAVLAAFLPFMVVTGMHKAMIPYVITALGQSGKEIIYNAASLAHNISEAGANFAVAIRTKNKDLRSTAISAGISALFGITEPALYGVTILHKRVLYGVMVGSFIGGASLGAMAVEAYVAVGPGLATLSMFISDKLPNNLWHAVIGLVISFVASFVATFLLWKEEAVETEGAEKAICDKEVLETAKASQAILDTPVEGTVVPLENVKDAVFSAKILGDGIAIKPSKGELYSPVDAVVKMVYKTKHAIGLQTADGHEILIHIGIDTVNLEGKFFDVLVKEGQAVKRGQLLIIFDADRIVEAGFDTTTMMIFTKPANVTFDVTDKAIVHQFEPLLMLN</sequence>
<evidence type="ECO:0000256" key="10">
    <source>
        <dbReference type="ARBA" id="ARBA00023136"/>
    </source>
</evidence>
<evidence type="ECO:0000256" key="6">
    <source>
        <dbReference type="ARBA" id="ARBA00022683"/>
    </source>
</evidence>
<dbReference type="GO" id="GO:0008982">
    <property type="term" value="F:protein-N(PI)-phosphohistidine-sugar phosphotransferase activity"/>
    <property type="evidence" value="ECO:0007669"/>
    <property type="project" value="InterPro"/>
</dbReference>
<keyword evidence="8" id="KW-0418">Kinase</keyword>
<gene>
    <name evidence="21" type="ORF">SAMN05216392_1419</name>
</gene>
<feature type="transmembrane region" description="Helical" evidence="17">
    <location>
        <begin position="266"/>
        <end position="294"/>
    </location>
</feature>
<proteinExistence type="predicted"/>
<dbReference type="GO" id="GO:0016301">
    <property type="term" value="F:kinase activity"/>
    <property type="evidence" value="ECO:0007669"/>
    <property type="project" value="UniProtKB-KW"/>
</dbReference>
<evidence type="ECO:0000256" key="7">
    <source>
        <dbReference type="ARBA" id="ARBA00022692"/>
    </source>
</evidence>
<evidence type="ECO:0000256" key="2">
    <source>
        <dbReference type="ARBA" id="ARBA00022448"/>
    </source>
</evidence>
<evidence type="ECO:0000256" key="13">
    <source>
        <dbReference type="ARBA" id="ARBA00048931"/>
    </source>
</evidence>
<reference evidence="21 22" key="1">
    <citation type="submission" date="2016-10" db="EMBL/GenBank/DDBJ databases">
        <authorList>
            <person name="de Groot N.N."/>
        </authorList>
    </citation>
    <scope>NUCLEOTIDE SEQUENCE [LARGE SCALE GENOMIC DNA]</scope>
    <source>
        <strain evidence="21 22">Sb05</strain>
    </source>
</reference>
<keyword evidence="2" id="KW-0813">Transport</keyword>
<evidence type="ECO:0000256" key="9">
    <source>
        <dbReference type="ARBA" id="ARBA00022989"/>
    </source>
</evidence>
<keyword evidence="9 17" id="KW-1133">Transmembrane helix</keyword>
<evidence type="ECO:0000256" key="17">
    <source>
        <dbReference type="SAM" id="Phobius"/>
    </source>
</evidence>
<evidence type="ECO:0000256" key="12">
    <source>
        <dbReference type="ARBA" id="ARBA00045139"/>
    </source>
</evidence>
<comment type="catalytic activity">
    <reaction evidence="13">
        <text>N(pros)-phospho-L-histidyl-[protein](out) + sucrose = sucrose 6(G)-phosphate(in) + L-histidyl-[protein]</text>
        <dbReference type="Rhea" id="RHEA:49236"/>
        <dbReference type="Rhea" id="RHEA-COMP:9745"/>
        <dbReference type="Rhea" id="RHEA-COMP:9746"/>
        <dbReference type="ChEBI" id="CHEBI:17992"/>
        <dbReference type="ChEBI" id="CHEBI:29979"/>
        <dbReference type="ChEBI" id="CHEBI:64837"/>
        <dbReference type="ChEBI" id="CHEBI:91002"/>
        <dbReference type="EC" id="2.7.1.211"/>
    </reaction>
</comment>
<dbReference type="EMBL" id="FNKE01000001">
    <property type="protein sequence ID" value="SDQ30342.1"/>
    <property type="molecule type" value="Genomic_DNA"/>
</dbReference>
<dbReference type="GO" id="GO:0009401">
    <property type="term" value="P:phosphoenolpyruvate-dependent sugar phosphotransferase system"/>
    <property type="evidence" value="ECO:0007669"/>
    <property type="project" value="UniProtKB-KW"/>
</dbReference>
<evidence type="ECO:0000259" key="20">
    <source>
        <dbReference type="PROSITE" id="PS51103"/>
    </source>
</evidence>
<name>A0A1H0ZSL0_STREI</name>
<organism evidence="21 22">
    <name type="scientific">Streptococcus equinus</name>
    <name type="common">Streptococcus bovis</name>
    <dbReference type="NCBI Taxonomy" id="1335"/>
    <lineage>
        <taxon>Bacteria</taxon>
        <taxon>Bacillati</taxon>
        <taxon>Bacillota</taxon>
        <taxon>Bacilli</taxon>
        <taxon>Lactobacillales</taxon>
        <taxon>Streptococcaceae</taxon>
        <taxon>Streptococcus</taxon>
    </lineage>
</organism>
<feature type="transmembrane region" description="Helical" evidence="17">
    <location>
        <begin position="110"/>
        <end position="133"/>
    </location>
</feature>
<dbReference type="GO" id="GO:0090589">
    <property type="term" value="F:protein-phosphocysteine-trehalose phosphotransferase system transporter activity"/>
    <property type="evidence" value="ECO:0007669"/>
    <property type="project" value="TreeGrafter"/>
</dbReference>
<dbReference type="Gene3D" id="3.30.1360.60">
    <property type="entry name" value="Glucose permease domain IIB"/>
    <property type="match status" value="1"/>
</dbReference>
<dbReference type="CDD" id="cd00212">
    <property type="entry name" value="PTS_IIB_glc"/>
    <property type="match status" value="1"/>
</dbReference>
<dbReference type="Proteomes" id="UP000182870">
    <property type="component" value="Unassembled WGS sequence"/>
</dbReference>
<evidence type="ECO:0000256" key="16">
    <source>
        <dbReference type="PROSITE-ProRule" id="PRU00421"/>
    </source>
</evidence>
<keyword evidence="10 17" id="KW-0472">Membrane</keyword>
<feature type="transmembrane region" description="Helical" evidence="17">
    <location>
        <begin position="420"/>
        <end position="442"/>
    </location>
</feature>
<feature type="transmembrane region" description="Helical" evidence="17">
    <location>
        <begin position="234"/>
        <end position="260"/>
    </location>
</feature>
<dbReference type="FunFam" id="2.70.70.10:FF:000001">
    <property type="entry name" value="PTS system glucose-specific IIA component"/>
    <property type="match status" value="1"/>
</dbReference>
<accession>A0A1H0ZSL0</accession>
<dbReference type="Pfam" id="PF02378">
    <property type="entry name" value="PTS_EIIC"/>
    <property type="match status" value="1"/>
</dbReference>
<evidence type="ECO:0000256" key="4">
    <source>
        <dbReference type="ARBA" id="ARBA00022597"/>
    </source>
</evidence>
<keyword evidence="5" id="KW-0808">Transferase</keyword>
<dbReference type="Gene3D" id="2.70.70.10">
    <property type="entry name" value="Glucose Permease (Domain IIA)"/>
    <property type="match status" value="1"/>
</dbReference>
<keyword evidence="6" id="KW-0598">Phosphotransferase system</keyword>
<feature type="domain" description="PTS EIIC type-1" evidence="20">
    <location>
        <begin position="101"/>
        <end position="453"/>
    </location>
</feature>
<dbReference type="InterPro" id="IPR011297">
    <property type="entry name" value="PTS_IIABC_b_glu"/>
</dbReference>
<dbReference type="InterPro" id="IPR036878">
    <property type="entry name" value="Glu_permease_IIB"/>
</dbReference>
<dbReference type="PROSITE" id="PS51103">
    <property type="entry name" value="PTS_EIIC_TYPE_1"/>
    <property type="match status" value="1"/>
</dbReference>
<dbReference type="FunFam" id="3.30.1360.60:FF:000001">
    <property type="entry name" value="PTS system glucose-specific IIBC component PtsG"/>
    <property type="match status" value="1"/>
</dbReference>
<dbReference type="Pfam" id="PF00358">
    <property type="entry name" value="PTS_EIIA_1"/>
    <property type="match status" value="1"/>
</dbReference>
<evidence type="ECO:0000256" key="15">
    <source>
        <dbReference type="ARBA" id="ARBA00081008"/>
    </source>
</evidence>
<dbReference type="GO" id="GO:0005886">
    <property type="term" value="C:plasma membrane"/>
    <property type="evidence" value="ECO:0007669"/>
    <property type="project" value="UniProtKB-SubCell"/>
</dbReference>
<evidence type="ECO:0000256" key="3">
    <source>
        <dbReference type="ARBA" id="ARBA00022475"/>
    </source>
</evidence>
<dbReference type="PROSITE" id="PS51098">
    <property type="entry name" value="PTS_EIIB_TYPE_1"/>
    <property type="match status" value="1"/>
</dbReference>
<evidence type="ECO:0000256" key="1">
    <source>
        <dbReference type="ARBA" id="ARBA00004651"/>
    </source>
</evidence>
<dbReference type="EC" id="2.7.1.211" evidence="11"/>
<dbReference type="InterPro" id="IPR013013">
    <property type="entry name" value="PTS_EIIC_1"/>
</dbReference>
<protein>
    <recommendedName>
        <fullName evidence="14">PTS system sucrose-specific EIIBCA component</fullName>
        <ecNumber evidence="11">2.7.1.211</ecNumber>
    </recommendedName>
    <alternativeName>
        <fullName evidence="15">EIIBCA-Scr</fullName>
    </alternativeName>
</protein>
<evidence type="ECO:0000313" key="22">
    <source>
        <dbReference type="Proteomes" id="UP000182870"/>
    </source>
</evidence>
<feature type="domain" description="PTS EIIA type-1" evidence="18">
    <location>
        <begin position="488"/>
        <end position="592"/>
    </location>
</feature>
<feature type="transmembrane region" description="Helical" evidence="17">
    <location>
        <begin position="205"/>
        <end position="222"/>
    </location>
</feature>
<evidence type="ECO:0000259" key="18">
    <source>
        <dbReference type="PROSITE" id="PS51093"/>
    </source>
</evidence>
<dbReference type="RefSeq" id="WP_074560996.1">
    <property type="nucleotide sequence ID" value="NZ_FNKE01000001.1"/>
</dbReference>
<dbReference type="OrthoDB" id="9769191at2"/>
<evidence type="ECO:0000313" key="21">
    <source>
        <dbReference type="EMBL" id="SDQ30342.1"/>
    </source>
</evidence>
<dbReference type="InterPro" id="IPR011055">
    <property type="entry name" value="Dup_hybrid_motif"/>
</dbReference>
<evidence type="ECO:0000256" key="5">
    <source>
        <dbReference type="ARBA" id="ARBA00022679"/>
    </source>
</evidence>
<dbReference type="SUPFAM" id="SSF55604">
    <property type="entry name" value="Glucose permease domain IIB"/>
    <property type="match status" value="1"/>
</dbReference>
<dbReference type="InterPro" id="IPR001127">
    <property type="entry name" value="PTS_EIIA_1_perm"/>
</dbReference>
<keyword evidence="4" id="KW-0762">Sugar transport</keyword>
<evidence type="ECO:0000256" key="11">
    <source>
        <dbReference type="ARBA" id="ARBA00044053"/>
    </source>
</evidence>
<keyword evidence="3" id="KW-1003">Cell membrane</keyword>
<dbReference type="InterPro" id="IPR018113">
    <property type="entry name" value="PTrfase_EIIB_Cys"/>
</dbReference>
<dbReference type="InterPro" id="IPR001996">
    <property type="entry name" value="PTS_IIB_1"/>
</dbReference>
<dbReference type="PROSITE" id="PS51093">
    <property type="entry name" value="PTS_EIIA_TYPE_1"/>
    <property type="match status" value="1"/>
</dbReference>
<dbReference type="PROSITE" id="PS00371">
    <property type="entry name" value="PTS_EIIA_TYPE_1_HIS"/>
    <property type="match status" value="1"/>
</dbReference>
<dbReference type="SUPFAM" id="SSF51261">
    <property type="entry name" value="Duplicated hybrid motif"/>
    <property type="match status" value="1"/>
</dbReference>
<dbReference type="NCBIfam" id="TIGR00830">
    <property type="entry name" value="PTBA"/>
    <property type="match status" value="1"/>
</dbReference>
<dbReference type="PANTHER" id="PTHR30175:SF1">
    <property type="entry name" value="PTS SYSTEM ARBUTIN-, CELLOBIOSE-, AND SALICIN-SPECIFIC EIIBC COMPONENT-RELATED"/>
    <property type="match status" value="1"/>
</dbReference>